<feature type="transmembrane region" description="Helical" evidence="1">
    <location>
        <begin position="93"/>
        <end position="113"/>
    </location>
</feature>
<proteinExistence type="predicted"/>
<comment type="caution">
    <text evidence="2">The sequence shown here is derived from an EMBL/GenBank/DDBJ whole genome shotgun (WGS) entry which is preliminary data.</text>
</comment>
<evidence type="ECO:0000313" key="3">
    <source>
        <dbReference type="Proteomes" id="UP001175226"/>
    </source>
</evidence>
<feature type="transmembrane region" description="Helical" evidence="1">
    <location>
        <begin position="214"/>
        <end position="237"/>
    </location>
</feature>
<name>A0AA39IUI5_9AGAR</name>
<keyword evidence="1" id="KW-1133">Transmembrane helix</keyword>
<sequence>MAMPISDLVFTSMLLQMLLYGMYTCLFLEASYLLIFRRKKPKVVIMMIVLNTIMWSVTTTNVTMSINKNAVRFLRQNGIENITVFNEYATPEIYLQLVLEGINIIIGDSLVIWRAWLLWNRKRWILVVSSFLLLGTGVTVANLTYALSASPTTPDNLFDDPKLSTWGIATMMLTTMTNLFATSLIAYRTWSHHRLLRSLTGKSGIVQLCKPNGILALLIESGVFYCCTWLATIIIFVTTNNGINLMLDVLSQLTAIYPTLIIILVSMRSTLDVAIQTFEQTCWQPSTMSPRPLPMHTSLPSIELETATYISSDNIESFPVNSEGKKLDSTTF</sequence>
<dbReference type="EMBL" id="JAUEPT010000136">
    <property type="protein sequence ID" value="KAK0430688.1"/>
    <property type="molecule type" value="Genomic_DNA"/>
</dbReference>
<feature type="transmembrane region" description="Helical" evidence="1">
    <location>
        <begin position="43"/>
        <end position="66"/>
    </location>
</feature>
<evidence type="ECO:0000256" key="1">
    <source>
        <dbReference type="SAM" id="Phobius"/>
    </source>
</evidence>
<reference evidence="2" key="1">
    <citation type="submission" date="2023-06" db="EMBL/GenBank/DDBJ databases">
        <authorList>
            <consortium name="Lawrence Berkeley National Laboratory"/>
            <person name="Ahrendt S."/>
            <person name="Sahu N."/>
            <person name="Indic B."/>
            <person name="Wong-Bajracharya J."/>
            <person name="Merenyi Z."/>
            <person name="Ke H.-M."/>
            <person name="Monk M."/>
            <person name="Kocsube S."/>
            <person name="Drula E."/>
            <person name="Lipzen A."/>
            <person name="Balint B."/>
            <person name="Henrissat B."/>
            <person name="Andreopoulos B."/>
            <person name="Martin F.M."/>
            <person name="Harder C.B."/>
            <person name="Rigling D."/>
            <person name="Ford K.L."/>
            <person name="Foster G.D."/>
            <person name="Pangilinan J."/>
            <person name="Papanicolaou A."/>
            <person name="Barry K."/>
            <person name="LaButti K."/>
            <person name="Viragh M."/>
            <person name="Koriabine M."/>
            <person name="Yan M."/>
            <person name="Riley R."/>
            <person name="Champramary S."/>
            <person name="Plett K.L."/>
            <person name="Tsai I.J."/>
            <person name="Slot J."/>
            <person name="Sipos G."/>
            <person name="Plett J."/>
            <person name="Nagy L.G."/>
            <person name="Grigoriev I.V."/>
        </authorList>
    </citation>
    <scope>NUCLEOTIDE SEQUENCE</scope>
    <source>
        <strain evidence="2">FPL87.14</strain>
    </source>
</reference>
<dbReference type="Proteomes" id="UP001175226">
    <property type="component" value="Unassembled WGS sequence"/>
</dbReference>
<organism evidence="2 3">
    <name type="scientific">Armillaria borealis</name>
    <dbReference type="NCBI Taxonomy" id="47425"/>
    <lineage>
        <taxon>Eukaryota</taxon>
        <taxon>Fungi</taxon>
        <taxon>Dikarya</taxon>
        <taxon>Basidiomycota</taxon>
        <taxon>Agaricomycotina</taxon>
        <taxon>Agaricomycetes</taxon>
        <taxon>Agaricomycetidae</taxon>
        <taxon>Agaricales</taxon>
        <taxon>Marasmiineae</taxon>
        <taxon>Physalacriaceae</taxon>
        <taxon>Armillaria</taxon>
    </lineage>
</organism>
<keyword evidence="1" id="KW-0472">Membrane</keyword>
<gene>
    <name evidence="2" type="ORF">EV421DRAFT_244984</name>
</gene>
<feature type="transmembrane region" description="Helical" evidence="1">
    <location>
        <begin position="13"/>
        <end position="36"/>
    </location>
</feature>
<feature type="transmembrane region" description="Helical" evidence="1">
    <location>
        <begin position="125"/>
        <end position="146"/>
    </location>
</feature>
<dbReference type="AlphaFoldDB" id="A0AA39IUI5"/>
<feature type="transmembrane region" description="Helical" evidence="1">
    <location>
        <begin position="249"/>
        <end position="267"/>
    </location>
</feature>
<keyword evidence="3" id="KW-1185">Reference proteome</keyword>
<protein>
    <submittedName>
        <fullName evidence="2">Uncharacterized protein</fullName>
    </submittedName>
</protein>
<keyword evidence="1" id="KW-0812">Transmembrane</keyword>
<evidence type="ECO:0000313" key="2">
    <source>
        <dbReference type="EMBL" id="KAK0430688.1"/>
    </source>
</evidence>
<feature type="transmembrane region" description="Helical" evidence="1">
    <location>
        <begin position="166"/>
        <end position="187"/>
    </location>
</feature>
<accession>A0AA39IUI5</accession>